<evidence type="ECO:0000313" key="4">
    <source>
        <dbReference type="EMBL" id="CAB0006541.1"/>
    </source>
</evidence>
<dbReference type="Gene3D" id="3.30.160.380">
    <property type="entry name" value="Dicer dimerisation domain"/>
    <property type="match status" value="1"/>
</dbReference>
<evidence type="ECO:0000313" key="5">
    <source>
        <dbReference type="Proteomes" id="UP000479000"/>
    </source>
</evidence>
<evidence type="ECO:0000259" key="3">
    <source>
        <dbReference type="PROSITE" id="PS51327"/>
    </source>
</evidence>
<dbReference type="InterPro" id="IPR038248">
    <property type="entry name" value="Dicer_dimer_sf"/>
</dbReference>
<dbReference type="PROSITE" id="PS51327">
    <property type="entry name" value="DICER_DSRBF"/>
    <property type="match status" value="1"/>
</dbReference>
<organism evidence="4 5">
    <name type="scientific">Nesidiocoris tenuis</name>
    <dbReference type="NCBI Taxonomy" id="355587"/>
    <lineage>
        <taxon>Eukaryota</taxon>
        <taxon>Metazoa</taxon>
        <taxon>Ecdysozoa</taxon>
        <taxon>Arthropoda</taxon>
        <taxon>Hexapoda</taxon>
        <taxon>Insecta</taxon>
        <taxon>Pterygota</taxon>
        <taxon>Neoptera</taxon>
        <taxon>Paraneoptera</taxon>
        <taxon>Hemiptera</taxon>
        <taxon>Heteroptera</taxon>
        <taxon>Panheteroptera</taxon>
        <taxon>Cimicomorpha</taxon>
        <taxon>Miridae</taxon>
        <taxon>Dicyphina</taxon>
        <taxon>Nesidiocoris</taxon>
    </lineage>
</organism>
<keyword evidence="5" id="KW-1185">Reference proteome</keyword>
<dbReference type="GO" id="GO:0003723">
    <property type="term" value="F:RNA binding"/>
    <property type="evidence" value="ECO:0007669"/>
    <property type="project" value="UniProtKB-UniRule"/>
</dbReference>
<proteinExistence type="predicted"/>
<evidence type="ECO:0000256" key="2">
    <source>
        <dbReference type="PROSITE-ProRule" id="PRU00657"/>
    </source>
</evidence>
<sequence>MVFCQQGLWCRNIADAKRCTALVACRMLYELGELDDNLIPRGAATVTLEDPDIFTLWRTNDVSGHHKPGTRKRVRMYNVR</sequence>
<dbReference type="GO" id="GO:0016891">
    <property type="term" value="F:RNA endonuclease activity producing 5'-phosphomonoesters, hydrolytic mechanism"/>
    <property type="evidence" value="ECO:0007669"/>
    <property type="project" value="InterPro"/>
</dbReference>
<reference evidence="4 5" key="1">
    <citation type="submission" date="2020-02" db="EMBL/GenBank/DDBJ databases">
        <authorList>
            <person name="Ferguson B K."/>
        </authorList>
    </citation>
    <scope>NUCLEOTIDE SEQUENCE [LARGE SCALE GENOMIC DNA]</scope>
</reference>
<dbReference type="InterPro" id="IPR005034">
    <property type="entry name" value="Dicer_dimerisation"/>
</dbReference>
<dbReference type="Proteomes" id="UP000479000">
    <property type="component" value="Unassembled WGS sequence"/>
</dbReference>
<keyword evidence="1" id="KW-0378">Hydrolase</keyword>
<accession>A0A6H5GV54</accession>
<protein>
    <recommendedName>
        <fullName evidence="3">Dicer dsRNA-binding fold domain-containing protein</fullName>
    </recommendedName>
</protein>
<name>A0A6H5GV54_9HEMI</name>
<dbReference type="EMBL" id="CADCXU010017726">
    <property type="protein sequence ID" value="CAB0006541.1"/>
    <property type="molecule type" value="Genomic_DNA"/>
</dbReference>
<feature type="non-terminal residue" evidence="4">
    <location>
        <position position="80"/>
    </location>
</feature>
<evidence type="ECO:0000256" key="1">
    <source>
        <dbReference type="ARBA" id="ARBA00022801"/>
    </source>
</evidence>
<feature type="domain" description="Dicer dsRNA-binding fold" evidence="3">
    <location>
        <begin position="1"/>
        <end position="48"/>
    </location>
</feature>
<keyword evidence="2" id="KW-0694">RNA-binding</keyword>
<gene>
    <name evidence="4" type="ORF">NTEN_LOCUS12018</name>
</gene>
<dbReference type="Pfam" id="PF03368">
    <property type="entry name" value="Dicer_dimer"/>
    <property type="match status" value="1"/>
</dbReference>
<dbReference type="AlphaFoldDB" id="A0A6H5GV54"/>